<dbReference type="PANTHER" id="PTHR39337">
    <property type="entry name" value="BLR5642 PROTEIN"/>
    <property type="match status" value="1"/>
</dbReference>
<accession>A0A250KLQ7</accession>
<dbReference type="Proteomes" id="UP000266313">
    <property type="component" value="Chromosome"/>
</dbReference>
<dbReference type="PIRSF" id="PIRSF024492">
    <property type="entry name" value="UCP024492"/>
    <property type="match status" value="1"/>
</dbReference>
<protein>
    <recommendedName>
        <fullName evidence="3">DUF488 domain-containing protein</fullName>
    </recommendedName>
</protein>
<reference evidence="1 2" key="1">
    <citation type="submission" date="2016-12" db="EMBL/GenBank/DDBJ databases">
        <title>Genome sequencing of Methylocaldum marinum.</title>
        <authorList>
            <person name="Takeuchi M."/>
            <person name="Kamagata Y."/>
            <person name="Hiraoka S."/>
            <person name="Oshima K."/>
            <person name="Hattori M."/>
            <person name="Iwasaki W."/>
        </authorList>
    </citation>
    <scope>NUCLEOTIDE SEQUENCE [LARGE SCALE GENOMIC DNA]</scope>
    <source>
        <strain evidence="1 2">S8</strain>
    </source>
</reference>
<dbReference type="PANTHER" id="PTHR39337:SF1">
    <property type="entry name" value="BLR5642 PROTEIN"/>
    <property type="match status" value="1"/>
</dbReference>
<proteinExistence type="predicted"/>
<dbReference type="RefSeq" id="WP_170160918.1">
    <property type="nucleotide sequence ID" value="NZ_AP017928.1"/>
</dbReference>
<name>A0A250KLQ7_9GAMM</name>
<dbReference type="InterPro" id="IPR014519">
    <property type="entry name" value="UCP024492"/>
</dbReference>
<dbReference type="KEGG" id="mmai:sS8_0529"/>
<evidence type="ECO:0000313" key="2">
    <source>
        <dbReference type="Proteomes" id="UP000266313"/>
    </source>
</evidence>
<dbReference type="EMBL" id="AP017928">
    <property type="protein sequence ID" value="BBA32494.1"/>
    <property type="molecule type" value="Genomic_DNA"/>
</dbReference>
<evidence type="ECO:0000313" key="1">
    <source>
        <dbReference type="EMBL" id="BBA32494.1"/>
    </source>
</evidence>
<dbReference type="InterPro" id="IPR007438">
    <property type="entry name" value="DUF488"/>
</dbReference>
<evidence type="ECO:0008006" key="3">
    <source>
        <dbReference type="Google" id="ProtNLM"/>
    </source>
</evidence>
<organism evidence="1 2">
    <name type="scientific">Methylocaldum marinum</name>
    <dbReference type="NCBI Taxonomy" id="1432792"/>
    <lineage>
        <taxon>Bacteria</taxon>
        <taxon>Pseudomonadati</taxon>
        <taxon>Pseudomonadota</taxon>
        <taxon>Gammaproteobacteria</taxon>
        <taxon>Methylococcales</taxon>
        <taxon>Methylococcaceae</taxon>
        <taxon>Methylocaldum</taxon>
    </lineage>
</organism>
<dbReference type="Pfam" id="PF04343">
    <property type="entry name" value="DUF488"/>
    <property type="match status" value="1"/>
</dbReference>
<dbReference type="AlphaFoldDB" id="A0A250KLQ7"/>
<gene>
    <name evidence="1" type="ORF">sS8_0529</name>
</gene>
<sequence>MRIYSIGHSNKSSDELIDMLKRHGIGCLVDIRRNPGSARFKQFNRPTLERTLTRSGIRYQWEGDALGGRREETPDDLKHCGLDPEFRSYASYMETQDFREAVDQLLKLARGCRTAFMCAEKDPSYCHRSLISDYLTVRGYIVEHLIAGNQSCKHELHCTARIVGSQLIYDRAQRTLPLFASDAP</sequence>
<keyword evidence="2" id="KW-1185">Reference proteome</keyword>